<evidence type="ECO:0000313" key="1">
    <source>
        <dbReference type="EMBL" id="MCJ0742158.1"/>
    </source>
</evidence>
<gene>
    <name evidence="1" type="ORF">MMF97_05490</name>
</gene>
<dbReference type="Proteomes" id="UP001165460">
    <property type="component" value="Unassembled WGS sequence"/>
</dbReference>
<name>A0ABS9ZUG1_9SPHI</name>
<comment type="caution">
    <text evidence="1">The sequence shown here is derived from an EMBL/GenBank/DDBJ whole genome shotgun (WGS) entry which is preliminary data.</text>
</comment>
<dbReference type="EMBL" id="JALGBH010000001">
    <property type="protein sequence ID" value="MCJ0742158.1"/>
    <property type="molecule type" value="Genomic_DNA"/>
</dbReference>
<keyword evidence="2" id="KW-1185">Reference proteome</keyword>
<accession>A0ABS9ZUG1</accession>
<dbReference type="RefSeq" id="WP_243360389.1">
    <property type="nucleotide sequence ID" value="NZ_JALGBH010000001.1"/>
</dbReference>
<reference evidence="1" key="1">
    <citation type="submission" date="2022-03" db="EMBL/GenBank/DDBJ databases">
        <authorList>
            <person name="Woo C.Y."/>
        </authorList>
    </citation>
    <scope>NUCLEOTIDE SEQUENCE</scope>
    <source>
        <strain evidence="1">CYS-01</strain>
    </source>
</reference>
<organism evidence="1 2">
    <name type="scientific">Pedobacter montanisoli</name>
    <dbReference type="NCBI Taxonomy" id="2923277"/>
    <lineage>
        <taxon>Bacteria</taxon>
        <taxon>Pseudomonadati</taxon>
        <taxon>Bacteroidota</taxon>
        <taxon>Sphingobacteriia</taxon>
        <taxon>Sphingobacteriales</taxon>
        <taxon>Sphingobacteriaceae</taxon>
        <taxon>Pedobacter</taxon>
    </lineage>
</organism>
<evidence type="ECO:0000313" key="2">
    <source>
        <dbReference type="Proteomes" id="UP001165460"/>
    </source>
</evidence>
<sequence>MTIERYLLHIAPKNSAAINSYSSAALFTRSYPIPFPCTWMSLCELCLIIDRPS</sequence>
<protein>
    <submittedName>
        <fullName evidence="1">Uncharacterized protein</fullName>
    </submittedName>
</protein>
<proteinExistence type="predicted"/>